<keyword evidence="1" id="KW-1185">Reference proteome</keyword>
<sequence>MRLLTYQSSRCYTTSRKNKGEFLELSYTHPVTNLTIYGTFESLLPIFQTKTLRTKRFVLMAYNQKATSPTISDIIDAIQRLSHCWQNYDCNRTTCLL</sequence>
<dbReference type="WBParaSite" id="jg24957">
    <property type="protein sequence ID" value="jg24957"/>
    <property type="gene ID" value="jg24957"/>
</dbReference>
<dbReference type="AlphaFoldDB" id="A0A915E1Q9"/>
<accession>A0A915E1Q9</accession>
<evidence type="ECO:0000313" key="2">
    <source>
        <dbReference type="WBParaSite" id="jg24957"/>
    </source>
</evidence>
<evidence type="ECO:0000313" key="1">
    <source>
        <dbReference type="Proteomes" id="UP000887574"/>
    </source>
</evidence>
<reference evidence="2" key="1">
    <citation type="submission" date="2022-11" db="UniProtKB">
        <authorList>
            <consortium name="WormBaseParasite"/>
        </authorList>
    </citation>
    <scope>IDENTIFICATION</scope>
</reference>
<name>A0A915E1Q9_9BILA</name>
<protein>
    <submittedName>
        <fullName evidence="2">Uncharacterized protein</fullName>
    </submittedName>
</protein>
<organism evidence="1 2">
    <name type="scientific">Ditylenchus dipsaci</name>
    <dbReference type="NCBI Taxonomy" id="166011"/>
    <lineage>
        <taxon>Eukaryota</taxon>
        <taxon>Metazoa</taxon>
        <taxon>Ecdysozoa</taxon>
        <taxon>Nematoda</taxon>
        <taxon>Chromadorea</taxon>
        <taxon>Rhabditida</taxon>
        <taxon>Tylenchina</taxon>
        <taxon>Tylenchomorpha</taxon>
        <taxon>Sphaerularioidea</taxon>
        <taxon>Anguinidae</taxon>
        <taxon>Anguininae</taxon>
        <taxon>Ditylenchus</taxon>
    </lineage>
</organism>
<dbReference type="Proteomes" id="UP000887574">
    <property type="component" value="Unplaced"/>
</dbReference>
<proteinExistence type="predicted"/>